<organism evidence="1">
    <name type="scientific">marine sediment metagenome</name>
    <dbReference type="NCBI Taxonomy" id="412755"/>
    <lineage>
        <taxon>unclassified sequences</taxon>
        <taxon>metagenomes</taxon>
        <taxon>ecological metagenomes</taxon>
    </lineage>
</organism>
<dbReference type="AlphaFoldDB" id="X1N0I1"/>
<gene>
    <name evidence="1" type="ORF">S06H3_33670</name>
</gene>
<evidence type="ECO:0000313" key="1">
    <source>
        <dbReference type="EMBL" id="GAI23781.1"/>
    </source>
</evidence>
<comment type="caution">
    <text evidence="1">The sequence shown here is derived from an EMBL/GenBank/DDBJ whole genome shotgun (WGS) entry which is preliminary data.</text>
</comment>
<dbReference type="EMBL" id="BARV01020119">
    <property type="protein sequence ID" value="GAI23781.1"/>
    <property type="molecule type" value="Genomic_DNA"/>
</dbReference>
<proteinExistence type="predicted"/>
<accession>X1N0I1</accession>
<sequence>MRTPKSPEPGISWEDVKSNLESEGSKNKVYDPSLLGTIPLSEVNVDQDLAMGAHSIELEETLAS</sequence>
<feature type="non-terminal residue" evidence="1">
    <location>
        <position position="64"/>
    </location>
</feature>
<reference evidence="1" key="1">
    <citation type="journal article" date="2014" name="Front. Microbiol.">
        <title>High frequency of phylogenetically diverse reductive dehalogenase-homologous genes in deep subseafloor sedimentary metagenomes.</title>
        <authorList>
            <person name="Kawai M."/>
            <person name="Futagami T."/>
            <person name="Toyoda A."/>
            <person name="Takaki Y."/>
            <person name="Nishi S."/>
            <person name="Hori S."/>
            <person name="Arai W."/>
            <person name="Tsubouchi T."/>
            <person name="Morono Y."/>
            <person name="Uchiyama I."/>
            <person name="Ito T."/>
            <person name="Fujiyama A."/>
            <person name="Inagaki F."/>
            <person name="Takami H."/>
        </authorList>
    </citation>
    <scope>NUCLEOTIDE SEQUENCE</scope>
    <source>
        <strain evidence="1">Expedition CK06-06</strain>
    </source>
</reference>
<protein>
    <submittedName>
        <fullName evidence="1">Uncharacterized protein</fullName>
    </submittedName>
</protein>
<name>X1N0I1_9ZZZZ</name>